<proteinExistence type="predicted"/>
<evidence type="ECO:0000313" key="2">
    <source>
        <dbReference type="Proteomes" id="UP000237347"/>
    </source>
</evidence>
<organism evidence="1 2">
    <name type="scientific">Quercus suber</name>
    <name type="common">Cork oak</name>
    <dbReference type="NCBI Taxonomy" id="58331"/>
    <lineage>
        <taxon>Eukaryota</taxon>
        <taxon>Viridiplantae</taxon>
        <taxon>Streptophyta</taxon>
        <taxon>Embryophyta</taxon>
        <taxon>Tracheophyta</taxon>
        <taxon>Spermatophyta</taxon>
        <taxon>Magnoliopsida</taxon>
        <taxon>eudicotyledons</taxon>
        <taxon>Gunneridae</taxon>
        <taxon>Pentapetalae</taxon>
        <taxon>rosids</taxon>
        <taxon>fabids</taxon>
        <taxon>Fagales</taxon>
        <taxon>Fagaceae</taxon>
        <taxon>Quercus</taxon>
    </lineage>
</organism>
<reference evidence="1 2" key="1">
    <citation type="journal article" date="2018" name="Sci. Data">
        <title>The draft genome sequence of cork oak.</title>
        <authorList>
            <person name="Ramos A.M."/>
            <person name="Usie A."/>
            <person name="Barbosa P."/>
            <person name="Barros P.M."/>
            <person name="Capote T."/>
            <person name="Chaves I."/>
            <person name="Simoes F."/>
            <person name="Abreu I."/>
            <person name="Carrasquinho I."/>
            <person name="Faro C."/>
            <person name="Guimaraes J.B."/>
            <person name="Mendonca D."/>
            <person name="Nobrega F."/>
            <person name="Rodrigues L."/>
            <person name="Saibo N.J.M."/>
            <person name="Varela M.C."/>
            <person name="Egas C."/>
            <person name="Matos J."/>
            <person name="Miguel C.M."/>
            <person name="Oliveira M.M."/>
            <person name="Ricardo C.P."/>
            <person name="Goncalves S."/>
        </authorList>
    </citation>
    <scope>NUCLEOTIDE SEQUENCE [LARGE SCALE GENOMIC DNA]</scope>
    <source>
        <strain evidence="2">cv. HL8</strain>
    </source>
</reference>
<evidence type="ECO:0000313" key="1">
    <source>
        <dbReference type="EMBL" id="KAK7848659.1"/>
    </source>
</evidence>
<accession>A0AAW0LCJ6</accession>
<comment type="caution">
    <text evidence="1">The sequence shown here is derived from an EMBL/GenBank/DDBJ whole genome shotgun (WGS) entry which is preliminary data.</text>
</comment>
<keyword evidence="2" id="KW-1185">Reference proteome</keyword>
<protein>
    <submittedName>
        <fullName evidence="1">Uncharacterized protein</fullName>
    </submittedName>
</protein>
<dbReference type="AlphaFoldDB" id="A0AAW0LCJ6"/>
<gene>
    <name evidence="1" type="ORF">CFP56_004553</name>
</gene>
<sequence>MFAFSLKPRGLEVPYKGSKQRSRRKFLVSGQSNAILGDQDGLHAFGRRLNAFAFVDDKFVYLGHSYESHEFSP</sequence>
<name>A0AAW0LCJ6_QUESU</name>
<dbReference type="EMBL" id="PKMF04000124">
    <property type="protein sequence ID" value="KAK7848659.1"/>
    <property type="molecule type" value="Genomic_DNA"/>
</dbReference>
<dbReference type="Proteomes" id="UP000237347">
    <property type="component" value="Unassembled WGS sequence"/>
</dbReference>